<keyword evidence="3" id="KW-0862">Zinc</keyword>
<dbReference type="SMART" id="SM00744">
    <property type="entry name" value="RINGv"/>
    <property type="match status" value="1"/>
</dbReference>
<organism evidence="7">
    <name type="scientific">Triticum aestivum</name>
    <name type="common">Wheat</name>
    <dbReference type="NCBI Taxonomy" id="4565"/>
    <lineage>
        <taxon>Eukaryota</taxon>
        <taxon>Viridiplantae</taxon>
        <taxon>Streptophyta</taxon>
        <taxon>Embryophyta</taxon>
        <taxon>Tracheophyta</taxon>
        <taxon>Spermatophyta</taxon>
        <taxon>Magnoliopsida</taxon>
        <taxon>Liliopsida</taxon>
        <taxon>Poales</taxon>
        <taxon>Poaceae</taxon>
        <taxon>BOP clade</taxon>
        <taxon>Pooideae</taxon>
        <taxon>Triticodae</taxon>
        <taxon>Triticeae</taxon>
        <taxon>Triticinae</taxon>
        <taxon>Triticum</taxon>
    </lineage>
</organism>
<keyword evidence="1" id="KW-0479">Metal-binding</keyword>
<evidence type="ECO:0000313" key="7">
    <source>
        <dbReference type="EnsemblPlants" id="TraesCS7B02G252000.1"/>
    </source>
</evidence>
<dbReference type="SUPFAM" id="SSF57850">
    <property type="entry name" value="RING/U-box"/>
    <property type="match status" value="1"/>
</dbReference>
<dbReference type="GO" id="GO:0005789">
    <property type="term" value="C:endoplasmic reticulum membrane"/>
    <property type="evidence" value="ECO:0000318"/>
    <property type="project" value="GO_Central"/>
</dbReference>
<feature type="transmembrane region" description="Helical" evidence="5">
    <location>
        <begin position="754"/>
        <end position="773"/>
    </location>
</feature>
<dbReference type="GO" id="GO:0008270">
    <property type="term" value="F:zinc ion binding"/>
    <property type="evidence" value="ECO:0007669"/>
    <property type="project" value="UniProtKB-KW"/>
</dbReference>
<dbReference type="PROSITE" id="PS51292">
    <property type="entry name" value="ZF_RING_CH"/>
    <property type="match status" value="1"/>
</dbReference>
<protein>
    <recommendedName>
        <fullName evidence="6">RING-CH-type domain-containing protein</fullName>
    </recommendedName>
</protein>
<evidence type="ECO:0000256" key="2">
    <source>
        <dbReference type="ARBA" id="ARBA00022771"/>
    </source>
</evidence>
<feature type="transmembrane region" description="Helical" evidence="5">
    <location>
        <begin position="615"/>
        <end position="639"/>
    </location>
</feature>
<dbReference type="PANTHER" id="PTHR13145">
    <property type="entry name" value="SSM4 PROTEIN"/>
    <property type="match status" value="1"/>
</dbReference>
<keyword evidence="5" id="KW-0812">Transmembrane</keyword>
<dbReference type="Gene3D" id="3.30.40.10">
    <property type="entry name" value="Zinc/RING finger domain, C3HC4 (zinc finger)"/>
    <property type="match status" value="1"/>
</dbReference>
<keyword evidence="5" id="KW-1133">Transmembrane helix</keyword>
<feature type="domain" description="RING-CH-type" evidence="6">
    <location>
        <begin position="19"/>
        <end position="80"/>
    </location>
</feature>
<dbReference type="InterPro" id="IPR011016">
    <property type="entry name" value="Znf_RING-CH"/>
</dbReference>
<dbReference type="CDD" id="cd16702">
    <property type="entry name" value="RING_CH-C4HC3_MARCH6"/>
    <property type="match status" value="1"/>
</dbReference>
<feature type="transmembrane region" description="Helical" evidence="5">
    <location>
        <begin position="319"/>
        <end position="342"/>
    </location>
</feature>
<evidence type="ECO:0000256" key="4">
    <source>
        <dbReference type="SAM" id="MobiDB-lite"/>
    </source>
</evidence>
<proteinExistence type="predicted"/>
<feature type="transmembrane region" description="Helical" evidence="5">
    <location>
        <begin position="659"/>
        <end position="678"/>
    </location>
</feature>
<dbReference type="InterPro" id="IPR013083">
    <property type="entry name" value="Znf_RING/FYVE/PHD"/>
</dbReference>
<feature type="region of interest" description="Disordered" evidence="4">
    <location>
        <begin position="1"/>
        <end position="24"/>
    </location>
</feature>
<dbReference type="EnsemblPlants" id="TraesCS7B02G252000.1">
    <property type="protein sequence ID" value="TraesCS7B02G252000.1"/>
    <property type="gene ID" value="TraesCS7B02G252000"/>
</dbReference>
<feature type="transmembrane region" description="Helical" evidence="5">
    <location>
        <begin position="363"/>
        <end position="389"/>
    </location>
</feature>
<feature type="transmembrane region" description="Helical" evidence="5">
    <location>
        <begin position="287"/>
        <end position="307"/>
    </location>
</feature>
<reference evidence="7" key="1">
    <citation type="submission" date="2018-08" db="EMBL/GenBank/DDBJ databases">
        <authorList>
            <person name="Rossello M."/>
        </authorList>
    </citation>
    <scope>NUCLEOTIDE SEQUENCE [LARGE SCALE GENOMIC DNA]</scope>
    <source>
        <strain evidence="7">cv. Chinese Spring</strain>
    </source>
</reference>
<evidence type="ECO:0000256" key="3">
    <source>
        <dbReference type="ARBA" id="ARBA00022833"/>
    </source>
</evidence>
<feature type="transmembrane region" description="Helical" evidence="5">
    <location>
        <begin position="240"/>
        <end position="266"/>
    </location>
</feature>
<gene>
    <name evidence="7" type="primary">LOC123169466</name>
</gene>
<feature type="transmembrane region" description="Helical" evidence="5">
    <location>
        <begin position="711"/>
        <end position="734"/>
    </location>
</feature>
<evidence type="ECO:0000256" key="5">
    <source>
        <dbReference type="SAM" id="Phobius"/>
    </source>
</evidence>
<accession>A0A3B6SHE8</accession>
<dbReference type="Proteomes" id="UP000019116">
    <property type="component" value="Chromosome 7B"/>
</dbReference>
<dbReference type="OrthoDB" id="1108038at2759"/>
<feature type="transmembrane region" description="Helical" evidence="5">
    <location>
        <begin position="818"/>
        <end position="837"/>
    </location>
</feature>
<dbReference type="AlphaFoldDB" id="A0A3B6SHE8"/>
<dbReference type="Gramene" id="TraesCS7B03G0694800.3">
    <property type="protein sequence ID" value="TraesCS7B03G0694800.3.CDS"/>
    <property type="gene ID" value="TraesCS7B03G0694800"/>
</dbReference>
<evidence type="ECO:0000259" key="6">
    <source>
        <dbReference type="PROSITE" id="PS51292"/>
    </source>
</evidence>
<dbReference type="InterPro" id="IPR056521">
    <property type="entry name" value="MARCHF6-like_C"/>
</dbReference>
<dbReference type="PANTHER" id="PTHR13145:SF2">
    <property type="entry name" value="RING-CH-TYPE DOMAIN-CONTAINING PROTEIN"/>
    <property type="match status" value="1"/>
</dbReference>
<dbReference type="OMA" id="MAFTEME"/>
<dbReference type="STRING" id="4565.A0A3B6SHE8"/>
<feature type="transmembrane region" description="Helical" evidence="5">
    <location>
        <begin position="409"/>
        <end position="431"/>
    </location>
</feature>
<evidence type="ECO:0000313" key="8">
    <source>
        <dbReference type="Proteomes" id="UP000019116"/>
    </source>
</evidence>
<reference evidence="7" key="2">
    <citation type="submission" date="2018-10" db="UniProtKB">
        <authorList>
            <consortium name="EnsemblPlants"/>
        </authorList>
    </citation>
    <scope>IDENTIFICATION</scope>
</reference>
<sequence>MAAVVPPPETALSSAADGSDDEDGDQCRICRFPAEADRPLRRPCACSGSIRFVHDDCLLRWLATSRQSRCEVCSREITISPLYAPNAPARLPLSEFMLGLANKVMGWVIVLLSLVVAVLVWEFIMPVTTLWTWRLALSRSFAQVRHLLSLRLSATSFADGFYRFRFMPSVDTIFACVSIRRAFVRDLGHFRQLNGLARIGADAVAPFALWVARLETHLQNRFGGLDSLQVLALHTVEASLMVVIIVDIGIAFMFGFVPFTLGRIILWCVSCFNFGNVDDVNSYASTAYIILIGYGFIFSLGVTFAGMHTFHQYSRGERLLIAIFFKILADGICWLLSPFRWLHRIHVMVRKTFSLCQMFFRGIANLITFANFSLNVINMVIVFPLLFGWSLDICTSKMFGATIHQRFKLLWTSSFSSIILHWLTGCIFLILRSKLSSLLRPILRPGVSIPFVHLAEEHNVKLSMREPFYIISFKKLPRLFAGIINVGMVFLVPVQIAGGLAPKLFPLDITYFDPPTKGTSFWQAPRTYAELLSGIVFLSFLICNTLKYLQPHKLVEKILRNWFATTGQALDLLDLLIVQPDGACRHEVSNSVAPNDQYGSTYEAMANRRSVAVRMTLLVVLAWLTVVIFNTVVLIFPISVGRALLLAIPQLPVAGGFKFNDLFAFAVGFCTISTIIAASRESFVNMTSGRTCLLASVICKWGITALKSSPLLFIWIVIIPILIGLLVDFLLISPFKFLVDFLVMSPFIVPADDIPVLDLFSIWFLGLLLLKFWTNLAHWTRDAPFLAHFIDGRWDWKLTRAKDDGFAGLRTKWVFQDILMPVTMKLVIVLGVPYVLAKGLFPRFGYSAAVNSAVYHFAWLGSLALCGLCYLAKVFWGALVKLHDSIRDERYIIGQRLQDYTDNS</sequence>
<keyword evidence="8" id="KW-1185">Reference proteome</keyword>
<keyword evidence="2" id="KW-0863">Zinc-finger</keyword>
<dbReference type="Pfam" id="PF23113">
    <property type="entry name" value="MARCHF6_C"/>
    <property type="match status" value="1"/>
</dbReference>
<dbReference type="GO" id="GO:0036503">
    <property type="term" value="P:ERAD pathway"/>
    <property type="evidence" value="ECO:0000318"/>
    <property type="project" value="GO_Central"/>
</dbReference>
<feature type="transmembrane region" description="Helical" evidence="5">
    <location>
        <begin position="104"/>
        <end position="124"/>
    </location>
</feature>
<feature type="transmembrane region" description="Helical" evidence="5">
    <location>
        <begin position="479"/>
        <end position="501"/>
    </location>
</feature>
<feature type="transmembrane region" description="Helical" evidence="5">
    <location>
        <begin position="531"/>
        <end position="549"/>
    </location>
</feature>
<keyword evidence="5" id="KW-0472">Membrane</keyword>
<dbReference type="SMR" id="A0A3B6SHE8"/>
<feature type="transmembrane region" description="Helical" evidence="5">
    <location>
        <begin position="857"/>
        <end position="880"/>
    </location>
</feature>
<dbReference type="Pfam" id="PF12906">
    <property type="entry name" value="RINGv"/>
    <property type="match status" value="1"/>
</dbReference>
<name>A0A3B6SHE8_WHEAT</name>
<dbReference type="Gramene" id="TraesCS7B02G252000.1">
    <property type="protein sequence ID" value="TraesCS7B02G252000.1"/>
    <property type="gene ID" value="TraesCS7B02G252000"/>
</dbReference>
<evidence type="ECO:0000256" key="1">
    <source>
        <dbReference type="ARBA" id="ARBA00022723"/>
    </source>
</evidence>